<organism evidence="1 2">
    <name type="scientific">Candidatus Egerieimonas intestinavium</name>
    <dbReference type="NCBI Taxonomy" id="2840777"/>
    <lineage>
        <taxon>Bacteria</taxon>
        <taxon>Bacillati</taxon>
        <taxon>Bacillota</taxon>
        <taxon>Clostridia</taxon>
        <taxon>Lachnospirales</taxon>
        <taxon>Lachnospiraceae</taxon>
        <taxon>Lachnospiraceae incertae sedis</taxon>
        <taxon>Candidatus Egerieimonas</taxon>
    </lineage>
</organism>
<dbReference type="GO" id="GO:0008817">
    <property type="term" value="F:corrinoid adenosyltransferase activity"/>
    <property type="evidence" value="ECO:0007669"/>
    <property type="project" value="InterPro"/>
</dbReference>
<evidence type="ECO:0000313" key="1">
    <source>
        <dbReference type="EMBL" id="HIR92065.1"/>
    </source>
</evidence>
<dbReference type="AlphaFoldDB" id="A0A9D1JEU9"/>
<dbReference type="PANTHER" id="PTHR46638">
    <property type="entry name" value="CORRINOID ADENOSYLTRANSFERASE"/>
    <property type="match status" value="1"/>
</dbReference>
<name>A0A9D1JEU9_9FIRM</name>
<sequence>MKQTGYIHIYCGDGKGKTTTGMGLCARAAGSGLKVLVYQFMKDNTTCERAVLEQIPGITFVDGLPQEKFSFQMTDSEKAQRRGYYESQFSLVTEKASREGYQVLFLDEIIYTIRAGLFSEELLLDWLGKKPEQLEVILTGQGPSPQLMELADYVSEIRKLKHPFDQGVPARRGIER</sequence>
<dbReference type="Proteomes" id="UP000886841">
    <property type="component" value="Unassembled WGS sequence"/>
</dbReference>
<reference evidence="1" key="2">
    <citation type="journal article" date="2021" name="PeerJ">
        <title>Extensive microbial diversity within the chicken gut microbiome revealed by metagenomics and culture.</title>
        <authorList>
            <person name="Gilroy R."/>
            <person name="Ravi A."/>
            <person name="Getino M."/>
            <person name="Pursley I."/>
            <person name="Horton D.L."/>
            <person name="Alikhan N.F."/>
            <person name="Baker D."/>
            <person name="Gharbi K."/>
            <person name="Hall N."/>
            <person name="Watson M."/>
            <person name="Adriaenssens E.M."/>
            <person name="Foster-Nyarko E."/>
            <person name="Jarju S."/>
            <person name="Secka A."/>
            <person name="Antonio M."/>
            <person name="Oren A."/>
            <person name="Chaudhuri R.R."/>
            <person name="La Ragione R."/>
            <person name="Hildebrand F."/>
            <person name="Pallen M.J."/>
        </authorList>
    </citation>
    <scope>NUCLEOTIDE SEQUENCE</scope>
    <source>
        <strain evidence="1">ChiSxjej1B13-7041</strain>
    </source>
</reference>
<dbReference type="PANTHER" id="PTHR46638:SF1">
    <property type="entry name" value="CORRINOID ADENOSYLTRANSFERASE"/>
    <property type="match status" value="1"/>
</dbReference>
<proteinExistence type="predicted"/>
<dbReference type="Pfam" id="PF02572">
    <property type="entry name" value="CobA_CobO_BtuR"/>
    <property type="match status" value="1"/>
</dbReference>
<evidence type="ECO:0000313" key="2">
    <source>
        <dbReference type="Proteomes" id="UP000886841"/>
    </source>
</evidence>
<dbReference type="GO" id="GO:0005524">
    <property type="term" value="F:ATP binding"/>
    <property type="evidence" value="ECO:0007669"/>
    <property type="project" value="InterPro"/>
</dbReference>
<dbReference type="SUPFAM" id="SSF52540">
    <property type="entry name" value="P-loop containing nucleoside triphosphate hydrolases"/>
    <property type="match status" value="1"/>
</dbReference>
<accession>A0A9D1JEU9</accession>
<dbReference type="PIRSF" id="PIRSF015617">
    <property type="entry name" value="Adensltrnsf_CobA"/>
    <property type="match status" value="1"/>
</dbReference>
<dbReference type="InterPro" id="IPR027417">
    <property type="entry name" value="P-loop_NTPase"/>
</dbReference>
<dbReference type="EMBL" id="DVHU01000013">
    <property type="protein sequence ID" value="HIR92065.1"/>
    <property type="molecule type" value="Genomic_DNA"/>
</dbReference>
<reference evidence="1" key="1">
    <citation type="submission" date="2020-10" db="EMBL/GenBank/DDBJ databases">
        <authorList>
            <person name="Gilroy R."/>
        </authorList>
    </citation>
    <scope>NUCLEOTIDE SEQUENCE</scope>
    <source>
        <strain evidence="1">ChiSxjej1B13-7041</strain>
    </source>
</reference>
<dbReference type="Gene3D" id="3.40.50.300">
    <property type="entry name" value="P-loop containing nucleotide triphosphate hydrolases"/>
    <property type="match status" value="1"/>
</dbReference>
<dbReference type="InterPro" id="IPR003724">
    <property type="entry name" value="CblAdoTrfase_CobA"/>
</dbReference>
<gene>
    <name evidence="1" type="ORF">IAB98_01415</name>
</gene>
<comment type="caution">
    <text evidence="1">The sequence shown here is derived from an EMBL/GenBank/DDBJ whole genome shotgun (WGS) entry which is preliminary data.</text>
</comment>
<protein>
    <submittedName>
        <fullName evidence="1">Cob(I)yrinic acid a,c-diamide adenosyltransferase</fullName>
    </submittedName>
</protein>
<dbReference type="GO" id="GO:0009236">
    <property type="term" value="P:cobalamin biosynthetic process"/>
    <property type="evidence" value="ECO:0007669"/>
    <property type="project" value="InterPro"/>
</dbReference>